<feature type="region of interest" description="Disordered" evidence="1">
    <location>
        <begin position="189"/>
        <end position="221"/>
    </location>
</feature>
<keyword evidence="2" id="KW-0812">Transmembrane</keyword>
<organism evidence="3 4">
    <name type="scientific">Athelia psychrophila</name>
    <dbReference type="NCBI Taxonomy" id="1759441"/>
    <lineage>
        <taxon>Eukaryota</taxon>
        <taxon>Fungi</taxon>
        <taxon>Dikarya</taxon>
        <taxon>Basidiomycota</taxon>
        <taxon>Agaricomycotina</taxon>
        <taxon>Agaricomycetes</taxon>
        <taxon>Agaricomycetidae</taxon>
        <taxon>Atheliales</taxon>
        <taxon>Atheliaceae</taxon>
        <taxon>Athelia</taxon>
    </lineage>
</organism>
<sequence>MFYEANLANSNRRGPQMRQTFWYDLCSTFTNTDDCQSEYHIRMGTRLGFDPRRVNLHILHITLPPSALSMSSSYAGVALLVTLLAYGFALMEAAVVQEQLKGTESRVGEHEQQGALVYAVALAPFVRGRVCEELIAALHPVAYNRALSSFTRARLLAQFKPHARPNVHALKAVPLLLTTILPPFDSTPAITRGTPSPPHPSSARHRLGRLPNCSRSSSGNSSAETVLLPARCGSRMVGSWVVKVGVTSGQGAKMDLWPWAFGAALHKLLPVPQLLLPWPDILKITRALVIETRALLTQQSADLDLGHTLQVLAARLV</sequence>
<dbReference type="Proteomes" id="UP000076532">
    <property type="component" value="Unassembled WGS sequence"/>
</dbReference>
<accession>A0A165WFQ0</accession>
<dbReference type="AlphaFoldDB" id="A0A165WFQ0"/>
<evidence type="ECO:0000256" key="1">
    <source>
        <dbReference type="SAM" id="MobiDB-lite"/>
    </source>
</evidence>
<keyword evidence="4" id="KW-1185">Reference proteome</keyword>
<reference evidence="3 4" key="1">
    <citation type="journal article" date="2016" name="Mol. Biol. Evol.">
        <title>Comparative Genomics of Early-Diverging Mushroom-Forming Fungi Provides Insights into the Origins of Lignocellulose Decay Capabilities.</title>
        <authorList>
            <person name="Nagy L.G."/>
            <person name="Riley R."/>
            <person name="Tritt A."/>
            <person name="Adam C."/>
            <person name="Daum C."/>
            <person name="Floudas D."/>
            <person name="Sun H."/>
            <person name="Yadav J.S."/>
            <person name="Pangilinan J."/>
            <person name="Larsson K.H."/>
            <person name="Matsuura K."/>
            <person name="Barry K."/>
            <person name="Labutti K."/>
            <person name="Kuo R."/>
            <person name="Ohm R.A."/>
            <person name="Bhattacharya S.S."/>
            <person name="Shirouzu T."/>
            <person name="Yoshinaga Y."/>
            <person name="Martin F.M."/>
            <person name="Grigoriev I.V."/>
            <person name="Hibbett D.S."/>
        </authorList>
    </citation>
    <scope>NUCLEOTIDE SEQUENCE [LARGE SCALE GENOMIC DNA]</scope>
    <source>
        <strain evidence="3 4">CBS 109695</strain>
    </source>
</reference>
<keyword evidence="2" id="KW-1133">Transmembrane helix</keyword>
<dbReference type="EMBL" id="KV417745">
    <property type="protein sequence ID" value="KZP07613.1"/>
    <property type="molecule type" value="Genomic_DNA"/>
</dbReference>
<keyword evidence="2" id="KW-0472">Membrane</keyword>
<evidence type="ECO:0000256" key="2">
    <source>
        <dbReference type="SAM" id="Phobius"/>
    </source>
</evidence>
<evidence type="ECO:0000313" key="3">
    <source>
        <dbReference type="EMBL" id="KZP07613.1"/>
    </source>
</evidence>
<feature type="transmembrane region" description="Helical" evidence="2">
    <location>
        <begin position="74"/>
        <end position="96"/>
    </location>
</feature>
<evidence type="ECO:0000313" key="4">
    <source>
        <dbReference type="Proteomes" id="UP000076532"/>
    </source>
</evidence>
<protein>
    <submittedName>
        <fullName evidence="3">Uncharacterized protein</fullName>
    </submittedName>
</protein>
<name>A0A165WFQ0_9AGAM</name>
<proteinExistence type="predicted"/>
<gene>
    <name evidence="3" type="ORF">FIBSPDRAFT_901924</name>
</gene>